<accession>A0A926EHS6</accession>
<feature type="domain" description="RNA polymerase sigma-70 region 2" evidence="6">
    <location>
        <begin position="9"/>
        <end position="73"/>
    </location>
</feature>
<dbReference type="InterPro" id="IPR013325">
    <property type="entry name" value="RNA_pol_sigma_r2"/>
</dbReference>
<dbReference type="GO" id="GO:0006352">
    <property type="term" value="P:DNA-templated transcription initiation"/>
    <property type="evidence" value="ECO:0007669"/>
    <property type="project" value="InterPro"/>
</dbReference>
<proteinExistence type="inferred from homology"/>
<evidence type="ECO:0000313" key="7">
    <source>
        <dbReference type="EMBL" id="MBC8579824.1"/>
    </source>
</evidence>
<keyword evidence="5" id="KW-0804">Transcription</keyword>
<dbReference type="Gene3D" id="1.10.1740.10">
    <property type="match status" value="1"/>
</dbReference>
<dbReference type="AlphaFoldDB" id="A0A926EHS6"/>
<comment type="similarity">
    <text evidence="1">Belongs to the sigma-70 factor family. ECF subfamily.</text>
</comment>
<dbReference type="InterPro" id="IPR007627">
    <property type="entry name" value="RNA_pol_sigma70_r2"/>
</dbReference>
<name>A0A926EHS6_9FIRM</name>
<gene>
    <name evidence="7" type="ORF">H8718_09825</name>
</gene>
<reference evidence="7" key="1">
    <citation type="submission" date="2020-08" db="EMBL/GenBank/DDBJ databases">
        <title>Genome public.</title>
        <authorList>
            <person name="Liu C."/>
            <person name="Sun Q."/>
        </authorList>
    </citation>
    <scope>NUCLEOTIDE SEQUENCE</scope>
    <source>
        <strain evidence="7">NSJ-12</strain>
    </source>
</reference>
<evidence type="ECO:0000256" key="2">
    <source>
        <dbReference type="ARBA" id="ARBA00023015"/>
    </source>
</evidence>
<dbReference type="PANTHER" id="PTHR43133:SF52">
    <property type="entry name" value="ECF RNA POLYMERASE SIGMA FACTOR SIGL"/>
    <property type="match status" value="1"/>
</dbReference>
<sequence>MQMLEELCNQLYPSLLKYFLSQVANYHIAEELTQETLFRACSSYTSFKGHSSLKTWIFGIAHHTLHTYYRKSKNKELSLPFASHTSSVEEQVLLKDDYIHLTRAIHDLEETERQVVLLRSYVELDFISIGEILSLTPNNCRVIYCRSRQKLKKLLEKEDLKCTYLVNPIKTLYIFILIMPFQNLLLGFLRNIF</sequence>
<dbReference type="NCBIfam" id="TIGR02937">
    <property type="entry name" value="sigma70-ECF"/>
    <property type="match status" value="1"/>
</dbReference>
<dbReference type="Gene3D" id="1.10.10.10">
    <property type="entry name" value="Winged helix-like DNA-binding domain superfamily/Winged helix DNA-binding domain"/>
    <property type="match status" value="1"/>
</dbReference>
<organism evidence="7 8">
    <name type="scientific">Zhenhengia yiwuensis</name>
    <dbReference type="NCBI Taxonomy" id="2763666"/>
    <lineage>
        <taxon>Bacteria</taxon>
        <taxon>Bacillati</taxon>
        <taxon>Bacillota</taxon>
        <taxon>Clostridia</taxon>
        <taxon>Lachnospirales</taxon>
        <taxon>Lachnospiraceae</taxon>
        <taxon>Zhenhengia</taxon>
    </lineage>
</organism>
<evidence type="ECO:0000256" key="3">
    <source>
        <dbReference type="ARBA" id="ARBA00023082"/>
    </source>
</evidence>
<dbReference type="SUPFAM" id="SSF88946">
    <property type="entry name" value="Sigma2 domain of RNA polymerase sigma factors"/>
    <property type="match status" value="1"/>
</dbReference>
<comment type="caution">
    <text evidence="7">The sequence shown here is derived from an EMBL/GenBank/DDBJ whole genome shotgun (WGS) entry which is preliminary data.</text>
</comment>
<evidence type="ECO:0000313" key="8">
    <source>
        <dbReference type="Proteomes" id="UP000655830"/>
    </source>
</evidence>
<dbReference type="SUPFAM" id="SSF88659">
    <property type="entry name" value="Sigma3 and sigma4 domains of RNA polymerase sigma factors"/>
    <property type="match status" value="1"/>
</dbReference>
<evidence type="ECO:0000256" key="1">
    <source>
        <dbReference type="ARBA" id="ARBA00010641"/>
    </source>
</evidence>
<dbReference type="PANTHER" id="PTHR43133">
    <property type="entry name" value="RNA POLYMERASE ECF-TYPE SIGMA FACTO"/>
    <property type="match status" value="1"/>
</dbReference>
<keyword evidence="8" id="KW-1185">Reference proteome</keyword>
<keyword evidence="3" id="KW-0731">Sigma factor</keyword>
<dbReference type="InterPro" id="IPR014284">
    <property type="entry name" value="RNA_pol_sigma-70_dom"/>
</dbReference>
<keyword evidence="2" id="KW-0805">Transcription regulation</keyword>
<dbReference type="Proteomes" id="UP000655830">
    <property type="component" value="Unassembled WGS sequence"/>
</dbReference>
<evidence type="ECO:0000256" key="5">
    <source>
        <dbReference type="ARBA" id="ARBA00023163"/>
    </source>
</evidence>
<keyword evidence="4" id="KW-0238">DNA-binding</keyword>
<evidence type="ECO:0000259" key="6">
    <source>
        <dbReference type="Pfam" id="PF04542"/>
    </source>
</evidence>
<dbReference type="InterPro" id="IPR013324">
    <property type="entry name" value="RNA_pol_sigma_r3/r4-like"/>
</dbReference>
<evidence type="ECO:0000256" key="4">
    <source>
        <dbReference type="ARBA" id="ARBA00023125"/>
    </source>
</evidence>
<dbReference type="GO" id="GO:0003677">
    <property type="term" value="F:DNA binding"/>
    <property type="evidence" value="ECO:0007669"/>
    <property type="project" value="UniProtKB-KW"/>
</dbReference>
<dbReference type="Pfam" id="PF04542">
    <property type="entry name" value="Sigma70_r2"/>
    <property type="match status" value="1"/>
</dbReference>
<protein>
    <submittedName>
        <fullName evidence="7">RNA polymerase sigma factor</fullName>
    </submittedName>
</protein>
<dbReference type="EMBL" id="JACRSY010000014">
    <property type="protein sequence ID" value="MBC8579824.1"/>
    <property type="molecule type" value="Genomic_DNA"/>
</dbReference>
<dbReference type="GO" id="GO:0016987">
    <property type="term" value="F:sigma factor activity"/>
    <property type="evidence" value="ECO:0007669"/>
    <property type="project" value="UniProtKB-KW"/>
</dbReference>
<dbReference type="InterPro" id="IPR036388">
    <property type="entry name" value="WH-like_DNA-bd_sf"/>
</dbReference>
<dbReference type="InterPro" id="IPR039425">
    <property type="entry name" value="RNA_pol_sigma-70-like"/>
</dbReference>